<feature type="transmembrane region" description="Helical" evidence="11">
    <location>
        <begin position="301"/>
        <end position="323"/>
    </location>
</feature>
<evidence type="ECO:0000259" key="13">
    <source>
        <dbReference type="PROSITE" id="PS50885"/>
    </source>
</evidence>
<dbReference type="InterPro" id="IPR003660">
    <property type="entry name" value="HAMP_dom"/>
</dbReference>
<sequence length="677" mass="73292">MNRLQIRSKWKEITKDKVFFTIKNKLIFTFMVILLVPTVLLSYVSYQTARQNVDSQMVSSSREAVELIDALLNDFFASKMQQVDALSRIVDLSAVKAADNSNIGVQDSVRRQLLMYREIEKDADMVFIGTKNGLYMDSADVTKMAADYDPRERAWFKQAVENKGKIVITSPYISSATGNLVFTVAKETADGRGVAAMSISTKKLAEITRTVSIGKEGFVFISDQDRKYVYHPTSEIGSPMPEGEMTSNLYKTDTGYFQYKMDGVLKKMMFSTNASSGWKIGGTMYESEIADAASPILKSTLIVLVLSTLIGSLMVAAIIFSILKPLRKINEASLLISEGDLTKQIEIARADELGVLSSNFNKMASSLRALIYKVNDNAMQLAASAQQLSASSEQITEAGKQVAQAVQEIANGSAQQVVQIGETNREMNDMASQLQAVSHNTDAVSDSAQHTQETAQEGTEAIRTVIDQMNAIGQKVKTLSDDVTGLGDRSKQIVSFTTVITEIASQTNLLALNASIEAARAGEQGKGFAVVATEIKKLAEQSSASAKQISQLIAAIQKDTDMTAASMETATHEVEQGMLKADLAGRSFEQILSSLDSVAVQIAQVSQATQGMAANSENVLNAVDAVSHISEDTAACIEQVAASTEEQLASMEEIASSSALLSKMAEELQETVAKFKV</sequence>
<dbReference type="SUPFAM" id="SSF103190">
    <property type="entry name" value="Sensory domain-like"/>
    <property type="match status" value="1"/>
</dbReference>
<dbReference type="GO" id="GO:0006935">
    <property type="term" value="P:chemotaxis"/>
    <property type="evidence" value="ECO:0007669"/>
    <property type="project" value="UniProtKB-KW"/>
</dbReference>
<dbReference type="GO" id="GO:0005886">
    <property type="term" value="C:plasma membrane"/>
    <property type="evidence" value="ECO:0007669"/>
    <property type="project" value="UniProtKB-SubCell"/>
</dbReference>
<dbReference type="OrthoDB" id="243053at2"/>
<dbReference type="PANTHER" id="PTHR32089:SF114">
    <property type="entry name" value="METHYL-ACCEPTING CHEMOTAXIS PROTEIN MCPB"/>
    <property type="match status" value="1"/>
</dbReference>
<evidence type="ECO:0000256" key="2">
    <source>
        <dbReference type="ARBA" id="ARBA00022475"/>
    </source>
</evidence>
<keyword evidence="3" id="KW-0488">Methylation</keyword>
<dbReference type="CDD" id="cd06225">
    <property type="entry name" value="HAMP"/>
    <property type="match status" value="1"/>
</dbReference>
<dbReference type="InterPro" id="IPR029151">
    <property type="entry name" value="Sensor-like_sf"/>
</dbReference>
<dbReference type="PROSITE" id="PS50111">
    <property type="entry name" value="CHEMOTAXIS_TRANSDUC_2"/>
    <property type="match status" value="1"/>
</dbReference>
<evidence type="ECO:0000256" key="11">
    <source>
        <dbReference type="SAM" id="Phobius"/>
    </source>
</evidence>
<dbReference type="InterPro" id="IPR033479">
    <property type="entry name" value="dCache_1"/>
</dbReference>
<evidence type="ECO:0000256" key="6">
    <source>
        <dbReference type="ARBA" id="ARBA00022989"/>
    </source>
</evidence>
<organism evidence="14 15">
    <name type="scientific">Paenibacillus elgii</name>
    <dbReference type="NCBI Taxonomy" id="189691"/>
    <lineage>
        <taxon>Bacteria</taxon>
        <taxon>Bacillati</taxon>
        <taxon>Bacillota</taxon>
        <taxon>Bacilli</taxon>
        <taxon>Bacillales</taxon>
        <taxon>Paenibacillaceae</taxon>
        <taxon>Paenibacillus</taxon>
    </lineage>
</organism>
<dbReference type="EMBL" id="LQRA01000047">
    <property type="protein sequence ID" value="KZE80524.1"/>
    <property type="molecule type" value="Genomic_DNA"/>
</dbReference>
<dbReference type="AlphaFoldDB" id="A0A161S6C3"/>
<name>A0A161S6C3_9BACL</name>
<keyword evidence="8 10" id="KW-0807">Transducer</keyword>
<dbReference type="CDD" id="cd11386">
    <property type="entry name" value="MCP_signal"/>
    <property type="match status" value="1"/>
</dbReference>
<dbReference type="Gene3D" id="1.10.287.950">
    <property type="entry name" value="Methyl-accepting chemotaxis protein"/>
    <property type="match status" value="1"/>
</dbReference>
<dbReference type="PROSITE" id="PS50885">
    <property type="entry name" value="HAMP"/>
    <property type="match status" value="1"/>
</dbReference>
<feature type="domain" description="HAMP" evidence="13">
    <location>
        <begin position="320"/>
        <end position="372"/>
    </location>
</feature>
<dbReference type="Proteomes" id="UP000076563">
    <property type="component" value="Unassembled WGS sequence"/>
</dbReference>
<comment type="caution">
    <text evidence="14">The sequence shown here is derived from an EMBL/GenBank/DDBJ whole genome shotgun (WGS) entry which is preliminary data.</text>
</comment>
<keyword evidence="5 11" id="KW-0812">Transmembrane</keyword>
<dbReference type="SMART" id="SM00304">
    <property type="entry name" value="HAMP"/>
    <property type="match status" value="1"/>
</dbReference>
<dbReference type="SMART" id="SM00283">
    <property type="entry name" value="MA"/>
    <property type="match status" value="1"/>
</dbReference>
<dbReference type="GO" id="GO:0007165">
    <property type="term" value="P:signal transduction"/>
    <property type="evidence" value="ECO:0007669"/>
    <property type="project" value="UniProtKB-KW"/>
</dbReference>
<dbReference type="CDD" id="cd18773">
    <property type="entry name" value="PDC1_HK_sensor"/>
    <property type="match status" value="1"/>
</dbReference>
<dbReference type="PANTHER" id="PTHR32089">
    <property type="entry name" value="METHYL-ACCEPTING CHEMOTAXIS PROTEIN MCPB"/>
    <property type="match status" value="1"/>
</dbReference>
<evidence type="ECO:0000313" key="15">
    <source>
        <dbReference type="Proteomes" id="UP000076563"/>
    </source>
</evidence>
<evidence type="ECO:0000256" key="9">
    <source>
        <dbReference type="ARBA" id="ARBA00029447"/>
    </source>
</evidence>
<keyword evidence="7 11" id="KW-0472">Membrane</keyword>
<dbReference type="STRING" id="1007103.GCA_000213315_02878"/>
<feature type="transmembrane region" description="Helical" evidence="11">
    <location>
        <begin position="26"/>
        <end position="46"/>
    </location>
</feature>
<dbReference type="Pfam" id="PF00672">
    <property type="entry name" value="HAMP"/>
    <property type="match status" value="1"/>
</dbReference>
<comment type="similarity">
    <text evidence="9">Belongs to the methyl-accepting chemotaxis (MCP) protein family.</text>
</comment>
<dbReference type="SUPFAM" id="SSF58104">
    <property type="entry name" value="Methyl-accepting chemotaxis protein (MCP) signaling domain"/>
    <property type="match status" value="1"/>
</dbReference>
<comment type="subcellular location">
    <subcellularLocation>
        <location evidence="1">Cell membrane</location>
        <topology evidence="1">Multi-pass membrane protein</topology>
    </subcellularLocation>
</comment>
<proteinExistence type="inferred from homology"/>
<gene>
    <name evidence="14" type="ORF">AV654_11300</name>
</gene>
<evidence type="ECO:0000256" key="7">
    <source>
        <dbReference type="ARBA" id="ARBA00023136"/>
    </source>
</evidence>
<protein>
    <submittedName>
        <fullName evidence="14">Chemotaxis protein</fullName>
    </submittedName>
</protein>
<dbReference type="Pfam" id="PF02743">
    <property type="entry name" value="dCache_1"/>
    <property type="match status" value="1"/>
</dbReference>
<dbReference type="CDD" id="cd12912">
    <property type="entry name" value="PDC2_MCP_like"/>
    <property type="match status" value="1"/>
</dbReference>
<dbReference type="Gene3D" id="3.30.450.20">
    <property type="entry name" value="PAS domain"/>
    <property type="match status" value="2"/>
</dbReference>
<dbReference type="InterPro" id="IPR004089">
    <property type="entry name" value="MCPsignal_dom"/>
</dbReference>
<keyword evidence="2" id="KW-1003">Cell membrane</keyword>
<evidence type="ECO:0000256" key="5">
    <source>
        <dbReference type="ARBA" id="ARBA00022692"/>
    </source>
</evidence>
<evidence type="ECO:0000256" key="4">
    <source>
        <dbReference type="ARBA" id="ARBA00022500"/>
    </source>
</evidence>
<dbReference type="RefSeq" id="WP_063179619.1">
    <property type="nucleotide sequence ID" value="NZ_LQRA01000047.1"/>
</dbReference>
<reference evidence="15" key="1">
    <citation type="submission" date="2016-01" db="EMBL/GenBank/DDBJ databases">
        <title>Draft genome of Chromobacterium sp. F49.</title>
        <authorList>
            <person name="Hong K.W."/>
        </authorList>
    </citation>
    <scope>NUCLEOTIDE SEQUENCE [LARGE SCALE GENOMIC DNA]</scope>
    <source>
        <strain evidence="15">M63</strain>
    </source>
</reference>
<keyword evidence="15" id="KW-1185">Reference proteome</keyword>
<keyword evidence="4" id="KW-0145">Chemotaxis</keyword>
<evidence type="ECO:0000256" key="3">
    <source>
        <dbReference type="ARBA" id="ARBA00022481"/>
    </source>
</evidence>
<dbReference type="Pfam" id="PF00015">
    <property type="entry name" value="MCPsignal"/>
    <property type="match status" value="1"/>
</dbReference>
<evidence type="ECO:0000259" key="12">
    <source>
        <dbReference type="PROSITE" id="PS50111"/>
    </source>
</evidence>
<evidence type="ECO:0000256" key="8">
    <source>
        <dbReference type="ARBA" id="ARBA00023224"/>
    </source>
</evidence>
<accession>A0A161S6C3</accession>
<feature type="domain" description="Methyl-accepting transducer" evidence="12">
    <location>
        <begin position="391"/>
        <end position="627"/>
    </location>
</feature>
<evidence type="ECO:0000256" key="1">
    <source>
        <dbReference type="ARBA" id="ARBA00004651"/>
    </source>
</evidence>
<evidence type="ECO:0000256" key="10">
    <source>
        <dbReference type="PROSITE-ProRule" id="PRU00284"/>
    </source>
</evidence>
<keyword evidence="6 11" id="KW-1133">Transmembrane helix</keyword>
<dbReference type="eggNOG" id="COG0840">
    <property type="taxonomic scope" value="Bacteria"/>
</dbReference>
<evidence type="ECO:0000313" key="14">
    <source>
        <dbReference type="EMBL" id="KZE80524.1"/>
    </source>
</evidence>